<dbReference type="OrthoDB" id="9800332at2"/>
<dbReference type="InterPro" id="IPR027417">
    <property type="entry name" value="P-loop_NTPase"/>
</dbReference>
<evidence type="ECO:0000256" key="11">
    <source>
        <dbReference type="HAMAP-Rule" id="MF_00109"/>
    </source>
</evidence>
<feature type="binding site" evidence="11">
    <location>
        <position position="57"/>
    </location>
    <ligand>
        <name>substrate</name>
    </ligand>
</feature>
<dbReference type="GO" id="GO:0005829">
    <property type="term" value="C:cytosol"/>
    <property type="evidence" value="ECO:0007669"/>
    <property type="project" value="TreeGrafter"/>
</dbReference>
<dbReference type="GO" id="GO:0005524">
    <property type="term" value="F:ATP binding"/>
    <property type="evidence" value="ECO:0007669"/>
    <property type="project" value="UniProtKB-UniRule"/>
</dbReference>
<dbReference type="UniPathway" id="UPA00053">
    <property type="reaction ID" value="UER00088"/>
</dbReference>
<feature type="binding site" evidence="11">
    <location>
        <begin position="11"/>
        <end position="16"/>
    </location>
    <ligand>
        <name>ATP</name>
        <dbReference type="ChEBI" id="CHEBI:30616"/>
    </ligand>
</feature>
<feature type="binding site" evidence="11">
    <location>
        <position position="33"/>
    </location>
    <ligand>
        <name>substrate</name>
    </ligand>
</feature>
<dbReference type="GO" id="GO:0004765">
    <property type="term" value="F:shikimate kinase activity"/>
    <property type="evidence" value="ECO:0007669"/>
    <property type="project" value="UniProtKB-UniRule"/>
</dbReference>
<keyword evidence="7 11" id="KW-0418">Kinase</keyword>
<proteinExistence type="inferred from homology"/>
<dbReference type="PANTHER" id="PTHR21087:SF16">
    <property type="entry name" value="SHIKIMATE KINASE 1, CHLOROPLASTIC"/>
    <property type="match status" value="1"/>
</dbReference>
<comment type="function">
    <text evidence="11">Catalyzes the specific phosphorylation of the 3-hydroxyl group of shikimic acid using ATP as a cosubstrate.</text>
</comment>
<dbReference type="CDD" id="cd00464">
    <property type="entry name" value="SK"/>
    <property type="match status" value="1"/>
</dbReference>
<evidence type="ECO:0000256" key="4">
    <source>
        <dbReference type="ARBA" id="ARBA00022605"/>
    </source>
</evidence>
<feature type="binding site" evidence="11">
    <location>
        <position position="79"/>
    </location>
    <ligand>
        <name>substrate</name>
    </ligand>
</feature>
<evidence type="ECO:0000313" key="12">
    <source>
        <dbReference type="EMBL" id="RRG17875.1"/>
    </source>
</evidence>
<dbReference type="HAMAP" id="MF_00109">
    <property type="entry name" value="Shikimate_kinase"/>
    <property type="match status" value="1"/>
</dbReference>
<dbReference type="Gene3D" id="3.40.50.300">
    <property type="entry name" value="P-loop containing nucleotide triphosphate hydrolases"/>
    <property type="match status" value="1"/>
</dbReference>
<dbReference type="GO" id="GO:0009073">
    <property type="term" value="P:aromatic amino acid family biosynthetic process"/>
    <property type="evidence" value="ECO:0007669"/>
    <property type="project" value="UniProtKB-KW"/>
</dbReference>
<evidence type="ECO:0000256" key="5">
    <source>
        <dbReference type="ARBA" id="ARBA00022679"/>
    </source>
</evidence>
<dbReference type="PROSITE" id="PS01128">
    <property type="entry name" value="SHIKIMATE_KINASE"/>
    <property type="match status" value="1"/>
</dbReference>
<keyword evidence="8 11" id="KW-0067">ATP-binding</keyword>
<dbReference type="Pfam" id="PF01202">
    <property type="entry name" value="SKI"/>
    <property type="match status" value="1"/>
</dbReference>
<dbReference type="InterPro" id="IPR031322">
    <property type="entry name" value="Shikimate/glucono_kinase"/>
</dbReference>
<dbReference type="GO" id="GO:0009423">
    <property type="term" value="P:chorismate biosynthetic process"/>
    <property type="evidence" value="ECO:0007669"/>
    <property type="project" value="UniProtKB-UniRule"/>
</dbReference>
<dbReference type="InterPro" id="IPR023000">
    <property type="entry name" value="Shikimate_kinase_CS"/>
</dbReference>
<dbReference type="InterPro" id="IPR000623">
    <property type="entry name" value="Shikimate_kinase/TSH1"/>
</dbReference>
<dbReference type="AlphaFoldDB" id="A0A3P2REM8"/>
<comment type="caution">
    <text evidence="11">Lacks conserved residue(s) required for the propagation of feature annotation.</text>
</comment>
<evidence type="ECO:0000256" key="7">
    <source>
        <dbReference type="ARBA" id="ARBA00022777"/>
    </source>
</evidence>
<comment type="caution">
    <text evidence="12">The sequence shown here is derived from an EMBL/GenBank/DDBJ whole genome shotgun (WGS) entry which is preliminary data.</text>
</comment>
<dbReference type="Proteomes" id="UP000275836">
    <property type="component" value="Unassembled WGS sequence"/>
</dbReference>
<evidence type="ECO:0000256" key="10">
    <source>
        <dbReference type="ARBA" id="ARBA00048567"/>
    </source>
</evidence>
<name>A0A3P2REM8_WEIVI</name>
<feature type="binding site" evidence="11">
    <location>
        <position position="136"/>
    </location>
    <ligand>
        <name>substrate</name>
    </ligand>
</feature>
<comment type="subunit">
    <text evidence="11">Monomer.</text>
</comment>
<keyword evidence="5 11" id="KW-0808">Transferase</keyword>
<dbReference type="EC" id="2.7.1.71" evidence="3 11"/>
<organism evidence="12 13">
    <name type="scientific">Weissella viridescens</name>
    <name type="common">Lactobacillus viridescens</name>
    <dbReference type="NCBI Taxonomy" id="1629"/>
    <lineage>
        <taxon>Bacteria</taxon>
        <taxon>Bacillati</taxon>
        <taxon>Bacillota</taxon>
        <taxon>Bacilli</taxon>
        <taxon>Lactobacillales</taxon>
        <taxon>Lactobacillaceae</taxon>
        <taxon>Weissella</taxon>
    </lineage>
</organism>
<reference evidence="12 13" key="1">
    <citation type="submission" date="2018-10" db="EMBL/GenBank/DDBJ databases">
        <title>Draft genome sequence of Weissella viridescens UCO-SMC3.</title>
        <authorList>
            <person name="Garcia-Cancino A."/>
            <person name="Espinoza-Monje M."/>
            <person name="Albarracin L."/>
            <person name="Garcia-Castillo V."/>
            <person name="Campos-Martin J."/>
            <person name="Nakano Y."/>
            <person name="Guitierrez-Zamorano C."/>
            <person name="Ikeda-Ohtsubo W."/>
            <person name="Morita H."/>
            <person name="Kitazawa H."/>
            <person name="Villena J."/>
        </authorList>
    </citation>
    <scope>NUCLEOTIDE SEQUENCE [LARGE SCALE GENOMIC DNA]</scope>
    <source>
        <strain evidence="12 13">UCO-SMC3</strain>
    </source>
</reference>
<evidence type="ECO:0000256" key="8">
    <source>
        <dbReference type="ARBA" id="ARBA00022840"/>
    </source>
</evidence>
<dbReference type="RefSeq" id="WP_124943384.1">
    <property type="nucleotide sequence ID" value="NZ_RHGY01000005.1"/>
</dbReference>
<feature type="binding site" evidence="11">
    <location>
        <position position="15"/>
    </location>
    <ligand>
        <name>Mg(2+)</name>
        <dbReference type="ChEBI" id="CHEBI:18420"/>
    </ligand>
</feature>
<dbReference type="PRINTS" id="PR01100">
    <property type="entry name" value="SHIKIMTKNASE"/>
</dbReference>
<comment type="catalytic activity">
    <reaction evidence="10 11">
        <text>shikimate + ATP = 3-phosphoshikimate + ADP + H(+)</text>
        <dbReference type="Rhea" id="RHEA:13121"/>
        <dbReference type="ChEBI" id="CHEBI:15378"/>
        <dbReference type="ChEBI" id="CHEBI:30616"/>
        <dbReference type="ChEBI" id="CHEBI:36208"/>
        <dbReference type="ChEBI" id="CHEBI:145989"/>
        <dbReference type="ChEBI" id="CHEBI:456216"/>
        <dbReference type="EC" id="2.7.1.71"/>
    </reaction>
</comment>
<keyword evidence="9 11" id="KW-0057">Aromatic amino acid biosynthesis</keyword>
<comment type="cofactor">
    <cofactor evidence="11">
        <name>Mg(2+)</name>
        <dbReference type="ChEBI" id="CHEBI:18420"/>
    </cofactor>
    <text evidence="11">Binds 1 Mg(2+) ion per subunit.</text>
</comment>
<comment type="similarity">
    <text evidence="2 11">Belongs to the shikimate kinase family.</text>
</comment>
<evidence type="ECO:0000256" key="1">
    <source>
        <dbReference type="ARBA" id="ARBA00004842"/>
    </source>
</evidence>
<keyword evidence="6 11" id="KW-0547">Nucleotide-binding</keyword>
<keyword evidence="11" id="KW-0460">Magnesium</keyword>
<evidence type="ECO:0000256" key="9">
    <source>
        <dbReference type="ARBA" id="ARBA00023141"/>
    </source>
</evidence>
<keyword evidence="4 11" id="KW-0028">Amino-acid biosynthesis</keyword>
<comment type="pathway">
    <text evidence="1 11">Metabolic intermediate biosynthesis; chorismate biosynthesis; chorismate from D-erythrose 4-phosphate and phosphoenolpyruvate: step 5/7.</text>
</comment>
<evidence type="ECO:0000313" key="13">
    <source>
        <dbReference type="Proteomes" id="UP000275836"/>
    </source>
</evidence>
<evidence type="ECO:0000256" key="3">
    <source>
        <dbReference type="ARBA" id="ARBA00012154"/>
    </source>
</evidence>
<dbReference type="GO" id="GO:0008652">
    <property type="term" value="P:amino acid biosynthetic process"/>
    <property type="evidence" value="ECO:0007669"/>
    <property type="project" value="UniProtKB-KW"/>
</dbReference>
<evidence type="ECO:0000256" key="6">
    <source>
        <dbReference type="ARBA" id="ARBA00022741"/>
    </source>
</evidence>
<dbReference type="PANTHER" id="PTHR21087">
    <property type="entry name" value="SHIKIMATE KINASE"/>
    <property type="match status" value="1"/>
</dbReference>
<dbReference type="GO" id="GO:0000287">
    <property type="term" value="F:magnesium ion binding"/>
    <property type="evidence" value="ECO:0007669"/>
    <property type="project" value="UniProtKB-UniRule"/>
</dbReference>
<evidence type="ECO:0000256" key="2">
    <source>
        <dbReference type="ARBA" id="ARBA00006997"/>
    </source>
</evidence>
<dbReference type="EMBL" id="RHGY01000005">
    <property type="protein sequence ID" value="RRG17875.1"/>
    <property type="molecule type" value="Genomic_DNA"/>
</dbReference>
<comment type="subcellular location">
    <subcellularLocation>
        <location evidence="11">Cytoplasm</location>
    </subcellularLocation>
</comment>
<keyword evidence="11" id="KW-0963">Cytoplasm</keyword>
<protein>
    <recommendedName>
        <fullName evidence="3 11">Shikimate kinase</fullName>
        <shortName evidence="11">SK</shortName>
        <ecNumber evidence="3 11">2.7.1.71</ecNumber>
    </recommendedName>
</protein>
<accession>A0A3P2REM8</accession>
<dbReference type="SUPFAM" id="SSF52540">
    <property type="entry name" value="P-loop containing nucleoside triphosphate hydrolases"/>
    <property type="match status" value="1"/>
</dbReference>
<keyword evidence="11" id="KW-0479">Metal-binding</keyword>
<sequence>MLTAILVGFMGAGKTTVGQALAESLNVPFYDTDALIQAQTQQTPGAIFAQDGEAAFREREQAVLQQALGEAQGVLATGGGIVEQPENLQLLKSAQIPVVYLDARFGTVAERLMGDTTRPILAEKSFQDVVELYQARLAKYQQVATFVQPVEQLTPDAIVSAIQQELEDV</sequence>
<feature type="binding site" evidence="11">
    <location>
        <position position="118"/>
    </location>
    <ligand>
        <name>ATP</name>
        <dbReference type="ChEBI" id="CHEBI:30616"/>
    </ligand>
</feature>
<gene>
    <name evidence="11" type="primary">aroK</name>
    <name evidence="12" type="ORF">D3P96_05605</name>
</gene>